<accession>A0A3B0TU05</accession>
<evidence type="ECO:0000313" key="2">
    <source>
        <dbReference type="EMBL" id="VAW19673.1"/>
    </source>
</evidence>
<dbReference type="InterPro" id="IPR017853">
    <property type="entry name" value="GH"/>
</dbReference>
<dbReference type="AlphaFoldDB" id="A0A3B0TU05"/>
<feature type="domain" description="DUF4832" evidence="1">
    <location>
        <begin position="330"/>
        <end position="463"/>
    </location>
</feature>
<name>A0A3B0TU05_9ZZZZ</name>
<organism evidence="2">
    <name type="scientific">hydrothermal vent metagenome</name>
    <dbReference type="NCBI Taxonomy" id="652676"/>
    <lineage>
        <taxon>unclassified sequences</taxon>
        <taxon>metagenomes</taxon>
        <taxon>ecological metagenomes</taxon>
    </lineage>
</organism>
<dbReference type="SUPFAM" id="SSF51445">
    <property type="entry name" value="(Trans)glycosidases"/>
    <property type="match status" value="1"/>
</dbReference>
<dbReference type="Gene3D" id="3.20.20.80">
    <property type="entry name" value="Glycosidases"/>
    <property type="match status" value="1"/>
</dbReference>
<proteinExistence type="predicted"/>
<dbReference type="EMBL" id="UOEP01000103">
    <property type="protein sequence ID" value="VAW19673.1"/>
    <property type="molecule type" value="Genomic_DNA"/>
</dbReference>
<sequence length="481" mass="54735">MKISAGNSLSLYMIVLVSVISLDVFSQVPGDIKIVRPQEIDDVLINPGIGFTTFQMFNGDNHRANQDVLREVNIEKYNNPPSVLENKNQPGSSIAYFRILWKVIEPEKEKYRWDYIDELLKLARGHGQTLALRISPYKGRPEDDVPGWYRELVGPQREFKHVKWPVDPENPDYAYYFGNMVRALGERYDGHPDLENVDVSIVGWAGEGGGSDLLSDKTIGALLDPYIESFTKTPLIVLLSGERVNEYITSRATVGWRQDCLGDLGFWASEQNGWTHMFDYYPQVIAEFGMHDAWEKGHVTFEICGTFPSWKERQGYGIKEVEYIIGQSLKWHISSFNAKSSAVPEEWRPLIDEWLKKMGYRFVLRRFTYPAVIHVNGKMDFTTWWENKGVAPCYKNYVLALKLKNEEMEVVLPTSADITKWMPGDNIYNGAVFAPADIEPGTYALQVAIAGPSGLQPKVKLAIEGRNDDGWYNLGEVEVVL</sequence>
<reference evidence="2" key="1">
    <citation type="submission" date="2018-06" db="EMBL/GenBank/DDBJ databases">
        <authorList>
            <person name="Zhirakovskaya E."/>
        </authorList>
    </citation>
    <scope>NUCLEOTIDE SEQUENCE</scope>
</reference>
<protein>
    <recommendedName>
        <fullName evidence="1">DUF4832 domain-containing protein</fullName>
    </recommendedName>
</protein>
<dbReference type="Pfam" id="PF16116">
    <property type="entry name" value="DUF4832"/>
    <property type="match status" value="1"/>
</dbReference>
<dbReference type="InterPro" id="IPR032267">
    <property type="entry name" value="DUF4832"/>
</dbReference>
<evidence type="ECO:0000259" key="1">
    <source>
        <dbReference type="Pfam" id="PF16116"/>
    </source>
</evidence>
<gene>
    <name evidence="2" type="ORF">MNBD_BACTEROID01-2278</name>
</gene>